<dbReference type="RefSeq" id="WP_349084521.1">
    <property type="nucleotide sequence ID" value="NZ_JBBNFW010000189.1"/>
</dbReference>
<dbReference type="InterPro" id="IPR050219">
    <property type="entry name" value="DnaG_primase"/>
</dbReference>
<dbReference type="InterPro" id="IPR036977">
    <property type="entry name" value="DNA_primase_Znf_CHC2"/>
</dbReference>
<gene>
    <name evidence="5" type="ORF">AAAX94_15470</name>
</gene>
<dbReference type="Gene3D" id="3.90.580.10">
    <property type="entry name" value="Zinc finger, CHC2-type domain"/>
    <property type="match status" value="1"/>
</dbReference>
<dbReference type="Proteomes" id="UP001470752">
    <property type="component" value="Unassembled WGS sequence"/>
</dbReference>
<keyword evidence="3" id="KW-0862">Zinc</keyword>
<dbReference type="Pfam" id="PF01807">
    <property type="entry name" value="Zn_ribbon_DnaG"/>
    <property type="match status" value="1"/>
</dbReference>
<keyword evidence="1" id="KW-0479">Metal-binding</keyword>
<protein>
    <submittedName>
        <fullName evidence="5">CHC2 zinc finger domain-containing protein</fullName>
    </submittedName>
</protein>
<evidence type="ECO:0000259" key="4">
    <source>
        <dbReference type="SMART" id="SM00400"/>
    </source>
</evidence>
<evidence type="ECO:0000256" key="3">
    <source>
        <dbReference type="ARBA" id="ARBA00022833"/>
    </source>
</evidence>
<feature type="domain" description="Zinc finger CHC2-type" evidence="4">
    <location>
        <begin position="28"/>
        <end position="80"/>
    </location>
</feature>
<reference evidence="5 6" key="1">
    <citation type="submission" date="2024-04" db="EMBL/GenBank/DDBJ databases">
        <title>Human intestinal bacterial collection.</title>
        <authorList>
            <person name="Pauvert C."/>
            <person name="Hitch T.C.A."/>
            <person name="Clavel T."/>
        </authorList>
    </citation>
    <scope>NUCLEOTIDE SEQUENCE [LARGE SCALE GENOMIC DNA]</scope>
    <source>
        <strain evidence="5 6">CLA-AA-H161</strain>
    </source>
</reference>
<accession>A0ABV1CPV3</accession>
<evidence type="ECO:0000313" key="5">
    <source>
        <dbReference type="EMBL" id="MEQ2414410.1"/>
    </source>
</evidence>
<dbReference type="EMBL" id="JBBNFW010000189">
    <property type="protein sequence ID" value="MEQ2414410.1"/>
    <property type="molecule type" value="Genomic_DNA"/>
</dbReference>
<dbReference type="PANTHER" id="PTHR30313:SF2">
    <property type="entry name" value="DNA PRIMASE"/>
    <property type="match status" value="1"/>
</dbReference>
<organism evidence="5 6">
    <name type="scientific">Blautia acetigignens</name>
    <dbReference type="NCBI Taxonomy" id="2981783"/>
    <lineage>
        <taxon>Bacteria</taxon>
        <taxon>Bacillati</taxon>
        <taxon>Bacillota</taxon>
        <taxon>Clostridia</taxon>
        <taxon>Lachnospirales</taxon>
        <taxon>Lachnospiraceae</taxon>
        <taxon>Blautia</taxon>
    </lineage>
</organism>
<dbReference type="InterPro" id="IPR002694">
    <property type="entry name" value="Znf_CHC2"/>
</dbReference>
<dbReference type="PANTHER" id="PTHR30313">
    <property type="entry name" value="DNA PRIMASE"/>
    <property type="match status" value="1"/>
</dbReference>
<evidence type="ECO:0000256" key="1">
    <source>
        <dbReference type="ARBA" id="ARBA00022723"/>
    </source>
</evidence>
<dbReference type="SMART" id="SM00400">
    <property type="entry name" value="ZnF_CHCC"/>
    <property type="match status" value="1"/>
</dbReference>
<name>A0ABV1CPV3_9FIRM</name>
<comment type="caution">
    <text evidence="5">The sequence shown here is derived from an EMBL/GenBank/DDBJ whole genome shotgun (WGS) entry which is preliminary data.</text>
</comment>
<sequence>MRLFETIKETVTVGQSAEYYGMKIGRNNMSCCPFHNDHHPSMKLNITYYYCFGCGATGDVVQFVADLFGLSNYEAAKKIAVDFGITPDKPPVIAALKKPEYMENKNRQKDLRECQKMVCEYLHRLEKWKALYAPERPDLPMDERFEEACENLSYIEYLADYLTFADEEEGFEIVKSMKETGYLEDLKYLSGPRDEEDTYAEEAA</sequence>
<evidence type="ECO:0000256" key="2">
    <source>
        <dbReference type="ARBA" id="ARBA00022771"/>
    </source>
</evidence>
<proteinExistence type="predicted"/>
<evidence type="ECO:0000313" key="6">
    <source>
        <dbReference type="Proteomes" id="UP001470752"/>
    </source>
</evidence>
<keyword evidence="2" id="KW-0863">Zinc-finger</keyword>
<keyword evidence="6" id="KW-1185">Reference proteome</keyword>
<dbReference type="SUPFAM" id="SSF57783">
    <property type="entry name" value="Zinc beta-ribbon"/>
    <property type="match status" value="1"/>
</dbReference>